<evidence type="ECO:0000313" key="3">
    <source>
        <dbReference type="Proteomes" id="UP000630718"/>
    </source>
</evidence>
<dbReference type="AlphaFoldDB" id="A0A919AF20"/>
<proteinExistence type="predicted"/>
<feature type="chain" id="PRO_5037517416" description="Secreted protein" evidence="1">
    <location>
        <begin position="25"/>
        <end position="68"/>
    </location>
</feature>
<keyword evidence="3" id="KW-1185">Reference proteome</keyword>
<sequence length="68" mass="6723">MKKPSYLWAAGLAVALLGPVPAAAAAPGDVTATECLRGGGLLIISADGPDGTLTKYCRGGTHDGKTVV</sequence>
<gene>
    <name evidence="2" type="ORF">GCM10018772_27050</name>
</gene>
<accession>A0A919AF20</accession>
<reference evidence="2" key="2">
    <citation type="submission" date="2020-09" db="EMBL/GenBank/DDBJ databases">
        <authorList>
            <person name="Sun Q."/>
            <person name="Ohkuma M."/>
        </authorList>
    </citation>
    <scope>NUCLEOTIDE SEQUENCE</scope>
    <source>
        <strain evidence="2">JCM 4477</strain>
    </source>
</reference>
<evidence type="ECO:0008006" key="4">
    <source>
        <dbReference type="Google" id="ProtNLM"/>
    </source>
</evidence>
<keyword evidence="1" id="KW-0732">Signal</keyword>
<feature type="signal peptide" evidence="1">
    <location>
        <begin position="1"/>
        <end position="24"/>
    </location>
</feature>
<name>A0A919AF20_9ACTN</name>
<organism evidence="2 3">
    <name type="scientific">Streptomyces fumanus</name>
    <dbReference type="NCBI Taxonomy" id="67302"/>
    <lineage>
        <taxon>Bacteria</taxon>
        <taxon>Bacillati</taxon>
        <taxon>Actinomycetota</taxon>
        <taxon>Actinomycetes</taxon>
        <taxon>Kitasatosporales</taxon>
        <taxon>Streptomycetaceae</taxon>
        <taxon>Streptomyces</taxon>
    </lineage>
</organism>
<protein>
    <recommendedName>
        <fullName evidence="4">Secreted protein</fullName>
    </recommendedName>
</protein>
<dbReference type="EMBL" id="BNBI01000005">
    <property type="protein sequence ID" value="GHF00961.1"/>
    <property type="molecule type" value="Genomic_DNA"/>
</dbReference>
<evidence type="ECO:0000313" key="2">
    <source>
        <dbReference type="EMBL" id="GHF00961.1"/>
    </source>
</evidence>
<dbReference type="Proteomes" id="UP000630718">
    <property type="component" value="Unassembled WGS sequence"/>
</dbReference>
<comment type="caution">
    <text evidence="2">The sequence shown here is derived from an EMBL/GenBank/DDBJ whole genome shotgun (WGS) entry which is preliminary data.</text>
</comment>
<evidence type="ECO:0000256" key="1">
    <source>
        <dbReference type="SAM" id="SignalP"/>
    </source>
</evidence>
<dbReference type="RefSeq" id="WP_190204459.1">
    <property type="nucleotide sequence ID" value="NZ_BNBI01000005.1"/>
</dbReference>
<reference evidence="2" key="1">
    <citation type="journal article" date="2014" name="Int. J. Syst. Evol. Microbiol.">
        <title>Complete genome sequence of Corynebacterium casei LMG S-19264T (=DSM 44701T), isolated from a smear-ripened cheese.</title>
        <authorList>
            <consortium name="US DOE Joint Genome Institute (JGI-PGF)"/>
            <person name="Walter F."/>
            <person name="Albersmeier A."/>
            <person name="Kalinowski J."/>
            <person name="Ruckert C."/>
        </authorList>
    </citation>
    <scope>NUCLEOTIDE SEQUENCE</scope>
    <source>
        <strain evidence="2">JCM 4477</strain>
    </source>
</reference>